<dbReference type="VEuPathDB" id="FungiDB:MUCCIDRAFT_109813"/>
<evidence type="ECO:0000313" key="3">
    <source>
        <dbReference type="Proteomes" id="UP000077051"/>
    </source>
</evidence>
<dbReference type="PANTHER" id="PTHR11188">
    <property type="entry name" value="ARRESTIN DOMAIN CONTAINING PROTEIN"/>
    <property type="match status" value="1"/>
</dbReference>
<dbReference type="OrthoDB" id="2238745at2759"/>
<dbReference type="InterPro" id="IPR011022">
    <property type="entry name" value="Arrestin_C-like"/>
</dbReference>
<sequence length="380" mass="42075">MTFKSFIAVQLLEPTLFVEPVSDATLVIRGTININLPSTTIVKSISVQFDGKMAIKSYLSSSTNTGGFAQKKSIAHRRIALYPTTEQQTDTHCPLVLNAGLTHYHFEMPMPSKLPETVDCSDVKVNYHVTAVMEYESNSLLRVGRSNAAKSCGKQEVRIVRLPHGNLLVGNNACELIDSGTHTSAWLQYRVLVDKKSISLGSELPITFRMMPTRDKISVEGINVQILERRDVFGKSTHTNHTVEYLSPAATNETKIPKATLSEAWEGTIRYNIPAGKSLVHSTLANADFDIKHALLVSMVLSIPGGGLGGRTQKLVTFQSKIDLLDQAVGKLGSLKVPTYDCPPPFDDDSTFVYNEYDDKYNDPIAYCDIHDDEHNYNEH</sequence>
<dbReference type="AlphaFoldDB" id="A0A162T9T9"/>
<dbReference type="PANTHER" id="PTHR11188:SF165">
    <property type="entry name" value="ARRESTIN (OR S-ANTIGEN), N-TERMINAL DOMAIN PROTEIN (AFU_ORTHOLOGUE AFUA_6G13380)-RELATED"/>
    <property type="match status" value="1"/>
</dbReference>
<dbReference type="Proteomes" id="UP000077051">
    <property type="component" value="Unassembled WGS sequence"/>
</dbReference>
<proteinExistence type="predicted"/>
<feature type="domain" description="Arrestin C-terminal-like" evidence="1">
    <location>
        <begin position="186"/>
        <end position="315"/>
    </location>
</feature>
<dbReference type="GO" id="GO:0005829">
    <property type="term" value="C:cytosol"/>
    <property type="evidence" value="ECO:0007669"/>
    <property type="project" value="TreeGrafter"/>
</dbReference>
<dbReference type="GO" id="GO:0070086">
    <property type="term" value="P:ubiquitin-dependent endocytosis"/>
    <property type="evidence" value="ECO:0007669"/>
    <property type="project" value="TreeGrafter"/>
</dbReference>
<accession>A0A162T9T9</accession>
<gene>
    <name evidence="2" type="ORF">MUCCIDRAFT_109813</name>
</gene>
<dbReference type="STRING" id="747725.A0A162T9T9"/>
<name>A0A162T9T9_MUCCL</name>
<dbReference type="InterPro" id="IPR050357">
    <property type="entry name" value="Arrestin_domain-protein"/>
</dbReference>
<dbReference type="SUPFAM" id="SSF81296">
    <property type="entry name" value="E set domains"/>
    <property type="match status" value="1"/>
</dbReference>
<evidence type="ECO:0000313" key="2">
    <source>
        <dbReference type="EMBL" id="OAD02962.1"/>
    </source>
</evidence>
<dbReference type="InterPro" id="IPR014752">
    <property type="entry name" value="Arrestin-like_C"/>
</dbReference>
<evidence type="ECO:0000259" key="1">
    <source>
        <dbReference type="Pfam" id="PF02752"/>
    </source>
</evidence>
<dbReference type="Pfam" id="PF02752">
    <property type="entry name" value="Arrestin_C"/>
    <property type="match status" value="1"/>
</dbReference>
<keyword evidence="3" id="KW-1185">Reference proteome</keyword>
<reference evidence="2 3" key="1">
    <citation type="submission" date="2015-06" db="EMBL/GenBank/DDBJ databases">
        <title>Expansion of signal transduction pathways in fungi by whole-genome duplication.</title>
        <authorList>
            <consortium name="DOE Joint Genome Institute"/>
            <person name="Corrochano L.M."/>
            <person name="Kuo A."/>
            <person name="Marcet-Houben M."/>
            <person name="Polaino S."/>
            <person name="Salamov A."/>
            <person name="Villalobos J.M."/>
            <person name="Alvarez M.I."/>
            <person name="Avalos J."/>
            <person name="Benito E.P."/>
            <person name="Benoit I."/>
            <person name="Burger G."/>
            <person name="Camino L.P."/>
            <person name="Canovas D."/>
            <person name="Cerda-Olmedo E."/>
            <person name="Cheng J.-F."/>
            <person name="Dominguez A."/>
            <person name="Elias M."/>
            <person name="Eslava A.P."/>
            <person name="Glaser F."/>
            <person name="Grimwood J."/>
            <person name="Gutierrez G."/>
            <person name="Heitman J."/>
            <person name="Henrissat B."/>
            <person name="Iturriaga E.A."/>
            <person name="Lang B.F."/>
            <person name="Lavin J.L."/>
            <person name="Lee S."/>
            <person name="Li W."/>
            <person name="Lindquist E."/>
            <person name="Lopez-Garcia S."/>
            <person name="Luque E.M."/>
            <person name="Marcos A.T."/>
            <person name="Martin J."/>
            <person name="Mccluskey K."/>
            <person name="Medina H.R."/>
            <person name="Miralles-Duran A."/>
            <person name="Miyazaki A."/>
            <person name="Munoz-Torres E."/>
            <person name="Oguiza J.A."/>
            <person name="Ohm R."/>
            <person name="Olmedo M."/>
            <person name="Orejas M."/>
            <person name="Ortiz-Castellanos L."/>
            <person name="Pisabarro A.G."/>
            <person name="Rodriguez-Romero J."/>
            <person name="Ruiz-Herrera J."/>
            <person name="Ruiz-Vazquez R."/>
            <person name="Sanz C."/>
            <person name="Schackwitz W."/>
            <person name="Schmutz J."/>
            <person name="Shahriari M."/>
            <person name="Shelest E."/>
            <person name="Silva-Franco F."/>
            <person name="Soanes D."/>
            <person name="Syed K."/>
            <person name="Tagua V.G."/>
            <person name="Talbot N.J."/>
            <person name="Thon M."/>
            <person name="De Vries R.P."/>
            <person name="Wiebenga A."/>
            <person name="Yadav J.S."/>
            <person name="Braun E.L."/>
            <person name="Baker S."/>
            <person name="Garre V."/>
            <person name="Horwitz B."/>
            <person name="Torres-Martinez S."/>
            <person name="Idnurm A."/>
            <person name="Herrera-Estrella A."/>
            <person name="Gabaldon T."/>
            <person name="Grigoriev I.V."/>
        </authorList>
    </citation>
    <scope>NUCLEOTIDE SEQUENCE [LARGE SCALE GENOMIC DNA]</scope>
    <source>
        <strain evidence="2 3">CBS 277.49</strain>
    </source>
</reference>
<protein>
    <recommendedName>
        <fullName evidence="1">Arrestin C-terminal-like domain-containing protein</fullName>
    </recommendedName>
</protein>
<dbReference type="EMBL" id="AMYB01000004">
    <property type="protein sequence ID" value="OAD02962.1"/>
    <property type="molecule type" value="Genomic_DNA"/>
</dbReference>
<dbReference type="GO" id="GO:0030674">
    <property type="term" value="F:protein-macromolecule adaptor activity"/>
    <property type="evidence" value="ECO:0007669"/>
    <property type="project" value="TreeGrafter"/>
</dbReference>
<dbReference type="InterPro" id="IPR014756">
    <property type="entry name" value="Ig_E-set"/>
</dbReference>
<dbReference type="Gene3D" id="2.60.40.640">
    <property type="match status" value="1"/>
</dbReference>
<comment type="caution">
    <text evidence="2">The sequence shown here is derived from an EMBL/GenBank/DDBJ whole genome shotgun (WGS) entry which is preliminary data.</text>
</comment>
<dbReference type="GO" id="GO:0031625">
    <property type="term" value="F:ubiquitin protein ligase binding"/>
    <property type="evidence" value="ECO:0007669"/>
    <property type="project" value="TreeGrafter"/>
</dbReference>
<organism evidence="2 3">
    <name type="scientific">Mucor lusitanicus CBS 277.49</name>
    <dbReference type="NCBI Taxonomy" id="747725"/>
    <lineage>
        <taxon>Eukaryota</taxon>
        <taxon>Fungi</taxon>
        <taxon>Fungi incertae sedis</taxon>
        <taxon>Mucoromycota</taxon>
        <taxon>Mucoromycotina</taxon>
        <taxon>Mucoromycetes</taxon>
        <taxon>Mucorales</taxon>
        <taxon>Mucorineae</taxon>
        <taxon>Mucoraceae</taxon>
        <taxon>Mucor</taxon>
    </lineage>
</organism>
<dbReference type="GO" id="GO:0005886">
    <property type="term" value="C:plasma membrane"/>
    <property type="evidence" value="ECO:0007669"/>
    <property type="project" value="TreeGrafter"/>
</dbReference>